<dbReference type="HOGENOM" id="CLU_150688_0_0_6"/>
<name>D4ZGG5_SHEVD</name>
<sequence length="143" mass="15551">MLYSIKINNKKEYRMRLLPTSIVAIIAASAFSMPVQANSDQLAANICNYVQADDKNRLRKKLKENRVKLRNIYSGVKCNGDSLLRTAMNSGSEKVGTFIAKRLSVSELTATETDGKTILDWANGNGHGASAITTAIKDRTAGG</sequence>
<dbReference type="AlphaFoldDB" id="D4ZGG5"/>
<evidence type="ECO:0000313" key="3">
    <source>
        <dbReference type="Proteomes" id="UP000002350"/>
    </source>
</evidence>
<proteinExistence type="predicted"/>
<accession>D4ZGG5</accession>
<dbReference type="KEGG" id="svo:SVI_0793"/>
<reference evidence="3" key="1">
    <citation type="journal article" date="2010" name="Mol. Biosyst.">
        <title>Complete genome sequence and comparative analysis of Shewanella violacea, a psychrophilic and piezophilic bacterium from deep sea floor sediments.</title>
        <authorList>
            <person name="Aono E."/>
            <person name="Baba T."/>
            <person name="Ara T."/>
            <person name="Nishi T."/>
            <person name="Nakamichi T."/>
            <person name="Inamoto E."/>
            <person name="Toyonaga H."/>
            <person name="Hasegawa M."/>
            <person name="Takai Y."/>
            <person name="Okumura Y."/>
            <person name="Baba M."/>
            <person name="Tomita M."/>
            <person name="Kato C."/>
            <person name="Oshima T."/>
            <person name="Nakasone K."/>
            <person name="Mori H."/>
        </authorList>
    </citation>
    <scope>NUCLEOTIDE SEQUENCE [LARGE SCALE GENOMIC DNA]</scope>
    <source>
        <strain evidence="3">JCM 10179 / CIP 106290 / LMG 19151 / DSS12</strain>
    </source>
</reference>
<gene>
    <name evidence="2" type="ordered locus">SVI_0793</name>
</gene>
<dbReference type="STRING" id="637905.SVI_0793"/>
<dbReference type="eggNOG" id="ENOG502ZW2E">
    <property type="taxonomic scope" value="Bacteria"/>
</dbReference>
<evidence type="ECO:0008006" key="4">
    <source>
        <dbReference type="Google" id="ProtNLM"/>
    </source>
</evidence>
<keyword evidence="3" id="KW-1185">Reference proteome</keyword>
<protein>
    <recommendedName>
        <fullName evidence="4">DUF3718 domain-containing protein</fullName>
    </recommendedName>
</protein>
<organism evidence="2 3">
    <name type="scientific">Shewanella violacea (strain JCM 10179 / CIP 106290 / LMG 19151 / DSS12)</name>
    <dbReference type="NCBI Taxonomy" id="637905"/>
    <lineage>
        <taxon>Bacteria</taxon>
        <taxon>Pseudomonadati</taxon>
        <taxon>Pseudomonadota</taxon>
        <taxon>Gammaproteobacteria</taxon>
        <taxon>Alteromonadales</taxon>
        <taxon>Shewanellaceae</taxon>
        <taxon>Shewanella</taxon>
    </lineage>
</organism>
<feature type="chain" id="PRO_5003068720" description="DUF3718 domain-containing protein" evidence="1">
    <location>
        <begin position="38"/>
        <end position="143"/>
    </location>
</feature>
<evidence type="ECO:0000256" key="1">
    <source>
        <dbReference type="SAM" id="SignalP"/>
    </source>
</evidence>
<dbReference type="EMBL" id="AP011177">
    <property type="protein sequence ID" value="BAJ00764.1"/>
    <property type="molecule type" value="Genomic_DNA"/>
</dbReference>
<evidence type="ECO:0000313" key="2">
    <source>
        <dbReference type="EMBL" id="BAJ00764.1"/>
    </source>
</evidence>
<feature type="signal peptide" evidence="1">
    <location>
        <begin position="1"/>
        <end position="37"/>
    </location>
</feature>
<dbReference type="Pfam" id="PF12514">
    <property type="entry name" value="DUF3718"/>
    <property type="match status" value="1"/>
</dbReference>
<keyword evidence="1" id="KW-0732">Signal</keyword>
<dbReference type="InterPro" id="IPR022193">
    <property type="entry name" value="DUF3718"/>
</dbReference>
<dbReference type="Proteomes" id="UP000002350">
    <property type="component" value="Chromosome"/>
</dbReference>